<organism evidence="1 2">
    <name type="scientific">Anopheles quadriannulatus</name>
    <name type="common">Mosquito</name>
    <dbReference type="NCBI Taxonomy" id="34691"/>
    <lineage>
        <taxon>Eukaryota</taxon>
        <taxon>Metazoa</taxon>
        <taxon>Ecdysozoa</taxon>
        <taxon>Arthropoda</taxon>
        <taxon>Hexapoda</taxon>
        <taxon>Insecta</taxon>
        <taxon>Pterygota</taxon>
        <taxon>Neoptera</taxon>
        <taxon>Endopterygota</taxon>
        <taxon>Diptera</taxon>
        <taxon>Nematocera</taxon>
        <taxon>Culicoidea</taxon>
        <taxon>Culicidae</taxon>
        <taxon>Anophelinae</taxon>
        <taxon>Anopheles</taxon>
    </lineage>
</organism>
<evidence type="ECO:0000313" key="2">
    <source>
        <dbReference type="Proteomes" id="UP000076407"/>
    </source>
</evidence>
<keyword evidence="2" id="KW-1185">Reference proteome</keyword>
<reference evidence="1" key="1">
    <citation type="submission" date="2020-05" db="UniProtKB">
        <authorList>
            <consortium name="EnsemblMetazoa"/>
        </authorList>
    </citation>
    <scope>IDENTIFICATION</scope>
    <source>
        <strain evidence="1">SANGQUA</strain>
    </source>
</reference>
<sequence length="83" mass="9218">MVLLEPGEIGDSWLIERGCAMINHLPAKDDGILRPLLSTRWSITTNRARHSYSSPQSDGSGRAVFELHTTDYLLPPCRGGRRA</sequence>
<accession>A0A182XRZ5</accession>
<protein>
    <submittedName>
        <fullName evidence="1">Uncharacterized protein</fullName>
    </submittedName>
</protein>
<evidence type="ECO:0000313" key="1">
    <source>
        <dbReference type="EnsemblMetazoa" id="AQUA014613-PA"/>
    </source>
</evidence>
<dbReference type="AlphaFoldDB" id="A0A182XRZ5"/>
<dbReference type="EnsemblMetazoa" id="AQUA014613-RA">
    <property type="protein sequence ID" value="AQUA014613-PA"/>
    <property type="gene ID" value="AQUA014613"/>
</dbReference>
<dbReference type="VEuPathDB" id="VectorBase:AQUA014613"/>
<name>A0A182XRZ5_ANOQN</name>
<proteinExistence type="predicted"/>
<dbReference type="Proteomes" id="UP000076407">
    <property type="component" value="Unassembled WGS sequence"/>
</dbReference>